<evidence type="ECO:0000259" key="3">
    <source>
        <dbReference type="Pfam" id="PF07940"/>
    </source>
</evidence>
<gene>
    <name evidence="4" type="ORF">HME7025_00777</name>
</gene>
<dbReference type="RefSeq" id="WP_109322383.1">
    <property type="nucleotide sequence ID" value="NZ_CP029346.1"/>
</dbReference>
<accession>A0A2S2DTG1</accession>
<dbReference type="InterPro" id="IPR008929">
    <property type="entry name" value="Chondroitin_lyas"/>
</dbReference>
<dbReference type="SUPFAM" id="SSF48230">
    <property type="entry name" value="Chondroitin AC/alginate lyase"/>
    <property type="match status" value="1"/>
</dbReference>
<dbReference type="Gene3D" id="2.70.98.70">
    <property type="match status" value="1"/>
</dbReference>
<dbReference type="OrthoDB" id="175534at2"/>
<evidence type="ECO:0000313" key="5">
    <source>
        <dbReference type="Proteomes" id="UP000245468"/>
    </source>
</evidence>
<dbReference type="PANTHER" id="PTHR38045:SF1">
    <property type="entry name" value="HEPARINASE II_III-LIKE PROTEIN"/>
    <property type="match status" value="1"/>
</dbReference>
<dbReference type="GO" id="GO:0030313">
    <property type="term" value="C:cell envelope"/>
    <property type="evidence" value="ECO:0007669"/>
    <property type="project" value="UniProtKB-SubCell"/>
</dbReference>
<reference evidence="5" key="1">
    <citation type="submission" date="2018-05" db="EMBL/GenBank/DDBJ databases">
        <title>Pseudarcicella sp. HME7025 Genome sequencing and assembly.</title>
        <authorList>
            <person name="Kim H."/>
            <person name="Kang H."/>
            <person name="Joh K."/>
        </authorList>
    </citation>
    <scope>NUCLEOTIDE SEQUENCE [LARGE SCALE GENOMIC DNA]</scope>
    <source>
        <strain evidence="5">HME7025</strain>
    </source>
</reference>
<comment type="subcellular location">
    <subcellularLocation>
        <location evidence="1">Cell envelope</location>
    </subcellularLocation>
</comment>
<evidence type="ECO:0000256" key="2">
    <source>
        <dbReference type="SAM" id="SignalP"/>
    </source>
</evidence>
<feature type="chain" id="PRO_5015554541" description="Heparinase II/III-like C-terminal domain-containing protein" evidence="2">
    <location>
        <begin position="20"/>
        <end position="603"/>
    </location>
</feature>
<dbReference type="Proteomes" id="UP000245468">
    <property type="component" value="Chromosome"/>
</dbReference>
<dbReference type="PANTHER" id="PTHR38045">
    <property type="entry name" value="CHROMOSOME 1, WHOLE GENOME SHOTGUN SEQUENCE"/>
    <property type="match status" value="1"/>
</dbReference>
<evidence type="ECO:0000256" key="1">
    <source>
        <dbReference type="ARBA" id="ARBA00004196"/>
    </source>
</evidence>
<dbReference type="Gene3D" id="1.50.10.100">
    <property type="entry name" value="Chondroitin AC/alginate lyase"/>
    <property type="match status" value="1"/>
</dbReference>
<feature type="domain" description="Heparinase II/III-like C-terminal" evidence="3">
    <location>
        <begin position="378"/>
        <end position="549"/>
    </location>
</feature>
<protein>
    <recommendedName>
        <fullName evidence="3">Heparinase II/III-like C-terminal domain-containing protein</fullName>
    </recommendedName>
</protein>
<dbReference type="KEGG" id="psez:HME7025_00777"/>
<feature type="signal peptide" evidence="2">
    <location>
        <begin position="1"/>
        <end position="19"/>
    </location>
</feature>
<organism evidence="4 5">
    <name type="scientific">Aquirufa nivalisilvae</name>
    <dbReference type="NCBI Taxonomy" id="2516557"/>
    <lineage>
        <taxon>Bacteria</taxon>
        <taxon>Pseudomonadati</taxon>
        <taxon>Bacteroidota</taxon>
        <taxon>Cytophagia</taxon>
        <taxon>Cytophagales</taxon>
        <taxon>Flectobacillaceae</taxon>
        <taxon>Aquirufa</taxon>
    </lineage>
</organism>
<dbReference type="GO" id="GO:0016829">
    <property type="term" value="F:lyase activity"/>
    <property type="evidence" value="ECO:0007669"/>
    <property type="project" value="InterPro"/>
</dbReference>
<dbReference type="Pfam" id="PF07940">
    <property type="entry name" value="Hepar_II_III_C"/>
    <property type="match status" value="1"/>
</dbReference>
<dbReference type="EMBL" id="CP029346">
    <property type="protein sequence ID" value="AWL08648.1"/>
    <property type="molecule type" value="Genomic_DNA"/>
</dbReference>
<sequence>MMKKGFLIYCLLLAQFTWAQEFSTLIPAAQGHPRLLFLKSDEAIIQRNIQQDTLWANLHQQILKEADGLLLKEPLIRKQIGRRLLGVSREMLRRTLFWSYAYRMTKQLKYAQRAEKELLQICQFTDWNPSHFLDVAEMTTAVAIGYDWLFEALSTESKQIIRAAILSKGIEPSYDERYTSWLKASHNWNQVCNAGMSLGILAIQEDYPAKAQELIQRAQKSIILPMKDYGPDGAYPEGYAYWGYGTSFQVLYNDAIEKVYGSDFGLNQLPGFYASANYMLHMAGPSGKNFNYSDSGDGIGFHPAMFWFAAKTQNNSLLFTEINTLKTAKNLVSDRLLPLVMVWGKGASLVNPQLPQELTYLGGGPNPVAMMRSSWTDKNALYVGVKGGSPSVNHGHMDVGSFVFDALGERWAMDFGMQDYESLESKGVAIWGKEQNAQRWDVFRYHNRSHNTLTLNNQLQAVKGKSEVIGIQNSSKRKAFGLDLSSLYPEQASGVHRQVALLDNRSLEISDQILSIKQGGELVWTMLTTAEFHKEQSGKAYLTQNGKRLNLQIKGVKGEWITWSSEPNHDYDAPNPGTRFVGFKLATQAGQTWKYQVLLAPEN</sequence>
<proteinExistence type="predicted"/>
<name>A0A2S2DTG1_9BACT</name>
<evidence type="ECO:0000313" key="4">
    <source>
        <dbReference type="EMBL" id="AWL08648.1"/>
    </source>
</evidence>
<dbReference type="InterPro" id="IPR012480">
    <property type="entry name" value="Hepar_II_III_C"/>
</dbReference>
<keyword evidence="2" id="KW-0732">Signal</keyword>
<dbReference type="AlphaFoldDB" id="A0A2S2DTG1"/>
<keyword evidence="5" id="KW-1185">Reference proteome</keyword>